<name>A0A2A4YL77_UNCAE</name>
<dbReference type="Proteomes" id="UP000217838">
    <property type="component" value="Unassembled WGS sequence"/>
</dbReference>
<reference evidence="2" key="1">
    <citation type="submission" date="2017-08" db="EMBL/GenBank/DDBJ databases">
        <title>A dynamic microbial community with high functional redundancy inhabits the cold, oxic subseafloor aquifer.</title>
        <authorList>
            <person name="Tully B.J."/>
            <person name="Wheat C.G."/>
            <person name="Glazer B.T."/>
            <person name="Huber J.A."/>
        </authorList>
    </citation>
    <scope>NUCLEOTIDE SEQUENCE [LARGE SCALE GENOMIC DNA]</scope>
</reference>
<protein>
    <submittedName>
        <fullName evidence="1">Uncharacterized protein</fullName>
    </submittedName>
</protein>
<sequence>MSFQGRAWYNLLRMNHKEDPTTEVENWQIADYRSSPVSELFKSLKDLGLHLDVDSILLYTEKCTCPEELAECLLGDADDVDKLERSYLILFELWRRLCTHKQSLSIFCDELDVQIELYDSGSENDDLLIQMLTELEDILDKQADEGENPKIMFKLISSFLAHDLETFLYDFSTRQIEAQNDVVASELVDGYYAYVQDEMWSDFLRVRLVALADYSEATTLLQRLLEKIQDEPNLDLLFEILRYLTYEEEIPLFYNVFELSENLLEKEEDFHTMLEIIANYFNALDREEEDLINEMMERRKNEDCEKQFQIADPDLLKIKKLLETISV</sequence>
<dbReference type="AlphaFoldDB" id="A0A2A4YL77"/>
<dbReference type="EMBL" id="NVUU01000013">
    <property type="protein sequence ID" value="PCI95622.1"/>
    <property type="molecule type" value="Genomic_DNA"/>
</dbReference>
<evidence type="ECO:0000313" key="2">
    <source>
        <dbReference type="Proteomes" id="UP000217838"/>
    </source>
</evidence>
<evidence type="ECO:0000313" key="1">
    <source>
        <dbReference type="EMBL" id="PCI95622.1"/>
    </source>
</evidence>
<gene>
    <name evidence="1" type="ORF">COB11_01700</name>
</gene>
<proteinExistence type="predicted"/>
<comment type="caution">
    <text evidence="1">The sequence shown here is derived from an EMBL/GenBank/DDBJ whole genome shotgun (WGS) entry which is preliminary data.</text>
</comment>
<organism evidence="1 2">
    <name type="scientific">Aerophobetes bacterium</name>
    <dbReference type="NCBI Taxonomy" id="2030807"/>
    <lineage>
        <taxon>Bacteria</taxon>
        <taxon>Candidatus Aerophobota</taxon>
    </lineage>
</organism>
<accession>A0A2A4YL77</accession>